<dbReference type="Gene3D" id="3.30.9.10">
    <property type="entry name" value="D-Amino Acid Oxidase, subunit A, domain 2"/>
    <property type="match status" value="1"/>
</dbReference>
<evidence type="ECO:0000259" key="5">
    <source>
        <dbReference type="Pfam" id="PF01266"/>
    </source>
</evidence>
<dbReference type="AlphaFoldDB" id="A0AAJ1TZF8"/>
<protein>
    <submittedName>
        <fullName evidence="6">Sarcosine oxidase</fullName>
        <ecNumber evidence="6">1.5.3.1</ecNumber>
    </submittedName>
</protein>
<dbReference type="SUPFAM" id="SSF54373">
    <property type="entry name" value="FAD-linked reductases, C-terminal domain"/>
    <property type="match status" value="1"/>
</dbReference>
<feature type="domain" description="FAD dependent oxidoreductase" evidence="5">
    <location>
        <begin position="15"/>
        <end position="368"/>
    </location>
</feature>
<organism evidence="6 7">
    <name type="scientific">Nocardioides zeae</name>
    <dbReference type="NCBI Taxonomy" id="1457234"/>
    <lineage>
        <taxon>Bacteria</taxon>
        <taxon>Bacillati</taxon>
        <taxon>Actinomycetota</taxon>
        <taxon>Actinomycetes</taxon>
        <taxon>Propionibacteriales</taxon>
        <taxon>Nocardioidaceae</taxon>
        <taxon>Nocardioides</taxon>
    </lineage>
</organism>
<dbReference type="Gene3D" id="3.50.50.60">
    <property type="entry name" value="FAD/NAD(P)-binding domain"/>
    <property type="match status" value="1"/>
</dbReference>
<dbReference type="Pfam" id="PF01266">
    <property type="entry name" value="DAO"/>
    <property type="match status" value="1"/>
</dbReference>
<dbReference type="PANTHER" id="PTHR10961:SF7">
    <property type="entry name" value="FAD DEPENDENT OXIDOREDUCTASE DOMAIN-CONTAINING PROTEIN"/>
    <property type="match status" value="1"/>
</dbReference>
<sequence length="387" mass="40677">MMDEADEEGASVTTYVVVGAGLAGAATAWELARRGHGVTLVERTTPANEHGSSHGSARIFRYGYPDPFWTGLVVQARDAWDELEALAGQRLITPTGSLDHGADRRPDHLATVMAGAGVEHELMSAAAAAERWPGIAFDSDVLWHPGAGVIDAESSVLAMARLAAEAGATVLTDWPVAQVVPDGRGLRVVSEAGAELRADHVVVSAGGWLPDLLPTLPEALVRRVPRLEVRKEQAYHFPYVDDASGLPVDGWPTFIHKIPEIQVYGLPGGRDAGFRGQKVAEYNGGPAIPSAAHSDGRIDPANRERVVAYVRQHLPGLVPEPYAETTCLFTNTPDENFVIDGVAGITILSPCSGHGAKFAPLLGRLAADAATGAAAVPPAFRLAGVAA</sequence>
<dbReference type="InterPro" id="IPR006076">
    <property type="entry name" value="FAD-dep_OxRdtase"/>
</dbReference>
<evidence type="ECO:0000313" key="7">
    <source>
        <dbReference type="Proteomes" id="UP001239215"/>
    </source>
</evidence>
<evidence type="ECO:0000256" key="4">
    <source>
        <dbReference type="ARBA" id="ARBA00023002"/>
    </source>
</evidence>
<dbReference type="EMBL" id="JAUTAN010000001">
    <property type="protein sequence ID" value="MDQ1102753.1"/>
    <property type="molecule type" value="Genomic_DNA"/>
</dbReference>
<evidence type="ECO:0000313" key="6">
    <source>
        <dbReference type="EMBL" id="MDQ1102753.1"/>
    </source>
</evidence>
<proteinExistence type="predicted"/>
<dbReference type="PANTHER" id="PTHR10961">
    <property type="entry name" value="PEROXISOMAL SARCOSINE OXIDASE"/>
    <property type="match status" value="1"/>
</dbReference>
<gene>
    <name evidence="6" type="ORF">QE405_000037</name>
</gene>
<dbReference type="RefSeq" id="WP_307198215.1">
    <property type="nucleotide sequence ID" value="NZ_JAUTAN010000001.1"/>
</dbReference>
<evidence type="ECO:0000256" key="1">
    <source>
        <dbReference type="ARBA" id="ARBA00001974"/>
    </source>
</evidence>
<evidence type="ECO:0000256" key="2">
    <source>
        <dbReference type="ARBA" id="ARBA00022630"/>
    </source>
</evidence>
<dbReference type="InterPro" id="IPR036188">
    <property type="entry name" value="FAD/NAD-bd_sf"/>
</dbReference>
<evidence type="ECO:0000256" key="3">
    <source>
        <dbReference type="ARBA" id="ARBA00022827"/>
    </source>
</evidence>
<keyword evidence="2" id="KW-0285">Flavoprotein</keyword>
<dbReference type="SUPFAM" id="SSF51905">
    <property type="entry name" value="FAD/NAD(P)-binding domain"/>
    <property type="match status" value="1"/>
</dbReference>
<name>A0AAJ1TZF8_9ACTN</name>
<dbReference type="GO" id="GO:0050660">
    <property type="term" value="F:flavin adenine dinucleotide binding"/>
    <property type="evidence" value="ECO:0007669"/>
    <property type="project" value="InterPro"/>
</dbReference>
<accession>A0AAJ1TZF8</accession>
<dbReference type="GO" id="GO:0008115">
    <property type="term" value="F:sarcosine oxidase activity"/>
    <property type="evidence" value="ECO:0007669"/>
    <property type="project" value="UniProtKB-EC"/>
</dbReference>
<reference evidence="6" key="1">
    <citation type="submission" date="2023-07" db="EMBL/GenBank/DDBJ databases">
        <title>Functional and genomic diversity of the sorghum phyllosphere microbiome.</title>
        <authorList>
            <person name="Shade A."/>
        </authorList>
    </citation>
    <scope>NUCLEOTIDE SEQUENCE</scope>
    <source>
        <strain evidence="6">SORGH_AS_1067</strain>
    </source>
</reference>
<dbReference type="Proteomes" id="UP001239215">
    <property type="component" value="Unassembled WGS sequence"/>
</dbReference>
<dbReference type="InterPro" id="IPR045170">
    <property type="entry name" value="MTOX"/>
</dbReference>
<comment type="caution">
    <text evidence="6">The sequence shown here is derived from an EMBL/GenBank/DDBJ whole genome shotgun (WGS) entry which is preliminary data.</text>
</comment>
<dbReference type="EC" id="1.5.3.1" evidence="6"/>
<keyword evidence="4 6" id="KW-0560">Oxidoreductase</keyword>
<comment type="cofactor">
    <cofactor evidence="1">
        <name>FAD</name>
        <dbReference type="ChEBI" id="CHEBI:57692"/>
    </cofactor>
</comment>
<keyword evidence="3" id="KW-0274">FAD</keyword>